<dbReference type="NCBIfam" id="NF040713">
    <property type="entry name" value="ZapE"/>
    <property type="match status" value="1"/>
</dbReference>
<sequence>MRSLASSVTRHVVQTRICGPQIHTVQPLVCRFLSACVAGRLPLPKARSCNMRGFASASRELHPGLCRLSLSKAQLDALLERCVLEGPLPAYEHLVESSCLEPDSAQSECAHTLQDLWSSLREHAVARERWEVEAALVRKRREELLCDVAARTAAAHREDGAKSSTGGRRKRRDRTTSELLAAAEPVDHDVELPSDIEFPAEPPMPLLPTHGCFIWGRVGGGKSLLMDLFVESCKTADGLSTSRVHFHEFMYGVQHLLHEMRQTAEEWTTRSVAQRIARNGTRVLAFDEFQITNISDALILETLFTALFDEGVAVVFTSNRPPKDLYKDGLNRHLAIPQFLELLGKFRVSLHELSAARDFRVHLHDGDNVLGSGHGPWRDFFCKVGAGGTADCEASLRSAFATAAGTPCGTAQDVPVSWGRSLRVTEAAGGVGRFDFHDLCGTACNADDYLKLVEQFHTFIIANVPRFSYEQHNEARRFTNLVDCLYENMARLVISADAPPGELLSEMQTLASVSLSSVDAAAEAAAAVRYGALPDQADWVRHNPFSPAPSPIREAVQAATKLNAGVAPGDDASASQTGVAGVMAGALGSLQESGFAANRATSRLLHMQSAEYLMGHQRHRLGQAASPA</sequence>
<reference evidence="5" key="1">
    <citation type="submission" date="2021-01" db="EMBL/GenBank/DDBJ databases">
        <authorList>
            <person name="Corre E."/>
            <person name="Pelletier E."/>
            <person name="Niang G."/>
            <person name="Scheremetjew M."/>
            <person name="Finn R."/>
            <person name="Kale V."/>
            <person name="Holt S."/>
            <person name="Cochrane G."/>
            <person name="Meng A."/>
            <person name="Brown T."/>
            <person name="Cohen L."/>
        </authorList>
    </citation>
    <scope>NUCLEOTIDE SEQUENCE</scope>
</reference>
<dbReference type="GO" id="GO:0016887">
    <property type="term" value="F:ATP hydrolysis activity"/>
    <property type="evidence" value="ECO:0007669"/>
    <property type="project" value="InterPro"/>
</dbReference>
<name>A0A7S1AG82_NOCSC</name>
<organism evidence="5">
    <name type="scientific">Noctiluca scintillans</name>
    <name type="common">Sea sparkle</name>
    <name type="synonym">Red tide dinoflagellate</name>
    <dbReference type="NCBI Taxonomy" id="2966"/>
    <lineage>
        <taxon>Eukaryota</taxon>
        <taxon>Sar</taxon>
        <taxon>Alveolata</taxon>
        <taxon>Dinophyceae</taxon>
        <taxon>Noctilucales</taxon>
        <taxon>Noctilucaceae</taxon>
        <taxon>Noctiluca</taxon>
    </lineage>
</organism>
<keyword evidence="2" id="KW-0547">Nucleotide-binding</keyword>
<comment type="similarity">
    <text evidence="1">Belongs to the AFG1 ATPase family.</text>
</comment>
<dbReference type="AlphaFoldDB" id="A0A7S1AG82"/>
<dbReference type="InterPro" id="IPR027417">
    <property type="entry name" value="P-loop_NTPase"/>
</dbReference>
<evidence type="ECO:0000256" key="3">
    <source>
        <dbReference type="ARBA" id="ARBA00022840"/>
    </source>
</evidence>
<dbReference type="Gene3D" id="3.40.50.300">
    <property type="entry name" value="P-loop containing nucleotide triphosphate hydrolases"/>
    <property type="match status" value="1"/>
</dbReference>
<dbReference type="GO" id="GO:0005524">
    <property type="term" value="F:ATP binding"/>
    <property type="evidence" value="ECO:0007669"/>
    <property type="project" value="UniProtKB-KW"/>
</dbReference>
<dbReference type="Pfam" id="PF03969">
    <property type="entry name" value="AFG1_ATPase"/>
    <property type="match status" value="1"/>
</dbReference>
<proteinExistence type="inferred from homology"/>
<dbReference type="PANTHER" id="PTHR12169">
    <property type="entry name" value="ATPASE N2B"/>
    <property type="match status" value="1"/>
</dbReference>
<dbReference type="EMBL" id="HBFQ01038964">
    <property type="protein sequence ID" value="CAD8853277.1"/>
    <property type="molecule type" value="Transcribed_RNA"/>
</dbReference>
<evidence type="ECO:0000256" key="2">
    <source>
        <dbReference type="ARBA" id="ARBA00022741"/>
    </source>
</evidence>
<dbReference type="InterPro" id="IPR005654">
    <property type="entry name" value="ATPase_AFG1-like"/>
</dbReference>
<dbReference type="SUPFAM" id="SSF52540">
    <property type="entry name" value="P-loop containing nucleoside triphosphate hydrolases"/>
    <property type="match status" value="1"/>
</dbReference>
<gene>
    <name evidence="5" type="ORF">NSCI0253_LOCUS27627</name>
</gene>
<evidence type="ECO:0000256" key="4">
    <source>
        <dbReference type="SAM" id="MobiDB-lite"/>
    </source>
</evidence>
<accession>A0A7S1AG82</accession>
<dbReference type="GO" id="GO:0005739">
    <property type="term" value="C:mitochondrion"/>
    <property type="evidence" value="ECO:0007669"/>
    <property type="project" value="TreeGrafter"/>
</dbReference>
<dbReference type="PANTHER" id="PTHR12169:SF6">
    <property type="entry name" value="AFG1-LIKE ATPASE"/>
    <property type="match status" value="1"/>
</dbReference>
<evidence type="ECO:0000256" key="1">
    <source>
        <dbReference type="ARBA" id="ARBA00010322"/>
    </source>
</evidence>
<feature type="region of interest" description="Disordered" evidence="4">
    <location>
        <begin position="156"/>
        <end position="182"/>
    </location>
</feature>
<protein>
    <submittedName>
        <fullName evidence="5">Uncharacterized protein</fullName>
    </submittedName>
</protein>
<keyword evidence="3" id="KW-0067">ATP-binding</keyword>
<evidence type="ECO:0000313" key="5">
    <source>
        <dbReference type="EMBL" id="CAD8853277.1"/>
    </source>
</evidence>